<evidence type="ECO:0000313" key="9">
    <source>
        <dbReference type="Proteomes" id="UP000018291"/>
    </source>
</evidence>
<comment type="similarity">
    <text evidence="2">Belongs to the class-V pyridoxal-phosphate-dependent aminotransferase family. Csd subfamily.</text>
</comment>
<dbReference type="PANTHER" id="PTHR43586">
    <property type="entry name" value="CYSTEINE DESULFURASE"/>
    <property type="match status" value="1"/>
</dbReference>
<dbReference type="EMBL" id="CANL01000014">
    <property type="protein sequence ID" value="CCM63397.1"/>
    <property type="molecule type" value="Genomic_DNA"/>
</dbReference>
<dbReference type="AlphaFoldDB" id="R4Z4C4"/>
<accession>R4Z4C4</accession>
<dbReference type="GO" id="GO:0006534">
    <property type="term" value="P:cysteine metabolic process"/>
    <property type="evidence" value="ECO:0007669"/>
    <property type="project" value="InterPro"/>
</dbReference>
<dbReference type="NCBIfam" id="TIGR01979">
    <property type="entry name" value="sufS"/>
    <property type="match status" value="1"/>
</dbReference>
<name>R4Z4C4_9ACTN</name>
<comment type="caution">
    <text evidence="8">The sequence shown here is derived from an EMBL/GenBank/DDBJ whole genome shotgun (WGS) entry which is preliminary data.</text>
</comment>
<dbReference type="Gene3D" id="3.40.640.10">
    <property type="entry name" value="Type I PLP-dependent aspartate aminotransferase-like (Major domain)"/>
    <property type="match status" value="1"/>
</dbReference>
<gene>
    <name evidence="8" type="primary">sufS</name>
    <name evidence="8" type="ORF">BN381_210087</name>
</gene>
<dbReference type="STRING" id="1229780.BN381_210087"/>
<dbReference type="EC" id="2.8.1.7" evidence="3"/>
<dbReference type="OrthoDB" id="9804366at2"/>
<feature type="domain" description="Aminotransferase class V" evidence="7">
    <location>
        <begin position="35"/>
        <end position="406"/>
    </location>
</feature>
<dbReference type="RefSeq" id="WP_012225901.1">
    <property type="nucleotide sequence ID" value="NZ_HG422565.1"/>
</dbReference>
<dbReference type="GO" id="GO:0030170">
    <property type="term" value="F:pyridoxal phosphate binding"/>
    <property type="evidence" value="ECO:0007669"/>
    <property type="project" value="InterPro"/>
</dbReference>
<evidence type="ECO:0000256" key="5">
    <source>
        <dbReference type="ARBA" id="ARBA00022898"/>
    </source>
</evidence>
<dbReference type="InterPro" id="IPR010970">
    <property type="entry name" value="Cys_dSase_SufS"/>
</dbReference>
<keyword evidence="4 8" id="KW-0808">Transferase</keyword>
<keyword evidence="5" id="KW-0663">Pyridoxal phosphate</keyword>
<dbReference type="HOGENOM" id="CLU_003433_2_5_11"/>
<comment type="catalytic activity">
    <reaction evidence="6">
        <text>(sulfur carrier)-H + L-cysteine = (sulfur carrier)-SH + L-alanine</text>
        <dbReference type="Rhea" id="RHEA:43892"/>
        <dbReference type="Rhea" id="RHEA-COMP:14737"/>
        <dbReference type="Rhea" id="RHEA-COMP:14739"/>
        <dbReference type="ChEBI" id="CHEBI:29917"/>
        <dbReference type="ChEBI" id="CHEBI:35235"/>
        <dbReference type="ChEBI" id="CHEBI:57972"/>
        <dbReference type="ChEBI" id="CHEBI:64428"/>
        <dbReference type="EC" id="2.8.1.7"/>
    </reaction>
</comment>
<keyword evidence="9" id="KW-1185">Reference proteome</keyword>
<organism evidence="8 9">
    <name type="scientific">Candidatus Neomicrothrix parvicella RN1</name>
    <dbReference type="NCBI Taxonomy" id="1229780"/>
    <lineage>
        <taxon>Bacteria</taxon>
        <taxon>Bacillati</taxon>
        <taxon>Actinomycetota</taxon>
        <taxon>Acidimicrobiia</taxon>
        <taxon>Acidimicrobiales</taxon>
        <taxon>Microthrixaceae</taxon>
        <taxon>Candidatus Neomicrothrix</taxon>
    </lineage>
</organism>
<dbReference type="InterPro" id="IPR015422">
    <property type="entry name" value="PyrdxlP-dep_Trfase_small"/>
</dbReference>
<dbReference type="SUPFAM" id="SSF53383">
    <property type="entry name" value="PLP-dependent transferases"/>
    <property type="match status" value="1"/>
</dbReference>
<evidence type="ECO:0000256" key="2">
    <source>
        <dbReference type="ARBA" id="ARBA00010447"/>
    </source>
</evidence>
<sequence>MSELRNLPGDPLDAVALQRQFPVLQRSIKGHRMAFLDSAASSQKPQRVIDAMSGFYETINANVHRGVYEISEQATNALEGVRSDVARFIGASDVDEVVFTKNATESLNLVAGSWGRANLGPGDAIVLTMLEHHANIVPWQMLASERGFDIRWIPLTEDAQLDLGNLDTLLDGAKLVGLTAASNVTGTLTPVRRIADAAHDAGALVCVDACQYVPHAACDVNALGADFLAFSGHKMCGPTGIGVLWARRSILEDMPPFLGGGSMIQDVRLDGFVPTGIPHRFEAGTPPIAEIIGLGEAIAFLNEVGMEAVQAHEQAMSAYAFRTLTERFGERMVIHGPAEPDQRAGVMSFALGDVHPHDVSQILDEHGVAVRAGHHCAKPLMKALGVGATARASWYLYNTPDDIDALADGLEATARFFL</sequence>
<dbReference type="PANTHER" id="PTHR43586:SF8">
    <property type="entry name" value="CYSTEINE DESULFURASE 1, CHLOROPLASTIC"/>
    <property type="match status" value="1"/>
</dbReference>
<dbReference type="eggNOG" id="COG0520">
    <property type="taxonomic scope" value="Bacteria"/>
</dbReference>
<evidence type="ECO:0000259" key="7">
    <source>
        <dbReference type="Pfam" id="PF00266"/>
    </source>
</evidence>
<dbReference type="InterPro" id="IPR015421">
    <property type="entry name" value="PyrdxlP-dep_Trfase_major"/>
</dbReference>
<comment type="cofactor">
    <cofactor evidence="1">
        <name>pyridoxal 5'-phosphate</name>
        <dbReference type="ChEBI" id="CHEBI:597326"/>
    </cofactor>
</comment>
<dbReference type="CDD" id="cd06453">
    <property type="entry name" value="SufS_like"/>
    <property type="match status" value="1"/>
</dbReference>
<dbReference type="Gene3D" id="3.90.1150.10">
    <property type="entry name" value="Aspartate Aminotransferase, domain 1"/>
    <property type="match status" value="1"/>
</dbReference>
<dbReference type="InterPro" id="IPR000192">
    <property type="entry name" value="Aminotrans_V_dom"/>
</dbReference>
<dbReference type="InterPro" id="IPR015424">
    <property type="entry name" value="PyrdxlP-dep_Trfase"/>
</dbReference>
<reference evidence="8 9" key="1">
    <citation type="journal article" date="2013" name="ISME J.">
        <title>Metabolic model for the filamentous 'Candidatus Microthrix parvicella' based on genomic and metagenomic analyses.</title>
        <authorList>
            <person name="Jon McIlroy S."/>
            <person name="Kristiansen R."/>
            <person name="Albertsen M."/>
            <person name="Michael Karst S."/>
            <person name="Rossetti S."/>
            <person name="Lund Nielsen J."/>
            <person name="Tandoi V."/>
            <person name="James Seviour R."/>
            <person name="Nielsen P.H."/>
        </authorList>
    </citation>
    <scope>NUCLEOTIDE SEQUENCE [LARGE SCALE GENOMIC DNA]</scope>
    <source>
        <strain evidence="8 9">RN1</strain>
    </source>
</reference>
<evidence type="ECO:0000256" key="4">
    <source>
        <dbReference type="ARBA" id="ARBA00022679"/>
    </source>
</evidence>
<evidence type="ECO:0000313" key="8">
    <source>
        <dbReference type="EMBL" id="CCM63397.1"/>
    </source>
</evidence>
<evidence type="ECO:0000256" key="6">
    <source>
        <dbReference type="ARBA" id="ARBA00050776"/>
    </source>
</evidence>
<dbReference type="Pfam" id="PF00266">
    <property type="entry name" value="Aminotran_5"/>
    <property type="match status" value="1"/>
</dbReference>
<evidence type="ECO:0000256" key="1">
    <source>
        <dbReference type="ARBA" id="ARBA00001933"/>
    </source>
</evidence>
<proteinExistence type="inferred from homology"/>
<evidence type="ECO:0000256" key="3">
    <source>
        <dbReference type="ARBA" id="ARBA00012239"/>
    </source>
</evidence>
<dbReference type="Proteomes" id="UP000018291">
    <property type="component" value="Unassembled WGS sequence"/>
</dbReference>
<dbReference type="GO" id="GO:0031071">
    <property type="term" value="F:cysteine desulfurase activity"/>
    <property type="evidence" value="ECO:0007669"/>
    <property type="project" value="UniProtKB-EC"/>
</dbReference>
<protein>
    <recommendedName>
        <fullName evidence="3">cysteine desulfurase</fullName>
        <ecNumber evidence="3">2.8.1.7</ecNumber>
    </recommendedName>
</protein>